<gene>
    <name evidence="2" type="ORF">CYL18_08940</name>
</gene>
<protein>
    <submittedName>
        <fullName evidence="2">CYTH domain-containing protein</fullName>
    </submittedName>
</protein>
<dbReference type="InterPro" id="IPR023577">
    <property type="entry name" value="CYTH_domain"/>
</dbReference>
<evidence type="ECO:0000259" key="1">
    <source>
        <dbReference type="PROSITE" id="PS51707"/>
    </source>
</evidence>
<dbReference type="SUPFAM" id="SSF55154">
    <property type="entry name" value="CYTH-like phosphatases"/>
    <property type="match status" value="1"/>
</dbReference>
<accession>A0A2S7MZZ2</accession>
<dbReference type="SMART" id="SM01118">
    <property type="entry name" value="CYTH"/>
    <property type="match status" value="1"/>
</dbReference>
<dbReference type="AlphaFoldDB" id="A0A2S7MZZ2"/>
<dbReference type="EMBL" id="PKOZ01000004">
    <property type="protein sequence ID" value="PQD95402.1"/>
    <property type="molecule type" value="Genomic_DNA"/>
</dbReference>
<keyword evidence="3" id="KW-1185">Reference proteome</keyword>
<dbReference type="OrthoDB" id="384378at2"/>
<reference evidence="2 3" key="1">
    <citation type="submission" date="2017-12" db="EMBL/GenBank/DDBJ databases">
        <title>Taxonomic description and draft genome of Pradoshia cofamensis Gen. nov., sp. nov., a thermotolerant bacillale isolated from anterior gut of earthworm Eisenia fetida.</title>
        <authorList>
            <person name="Saha T."/>
            <person name="Chakraborty R."/>
        </authorList>
    </citation>
    <scope>NUCLEOTIDE SEQUENCE [LARGE SCALE GENOMIC DNA]</scope>
    <source>
        <strain evidence="2 3">EAG3</strain>
    </source>
</reference>
<dbReference type="PIRSF" id="PIRSF012526">
    <property type="entry name" value="CYTH_UCP012526"/>
    <property type="match status" value="1"/>
</dbReference>
<evidence type="ECO:0000313" key="2">
    <source>
        <dbReference type="EMBL" id="PQD95402.1"/>
    </source>
</evidence>
<feature type="domain" description="CYTH" evidence="1">
    <location>
        <begin position="4"/>
        <end position="194"/>
    </location>
</feature>
<dbReference type="Gene3D" id="2.40.320.10">
    <property type="entry name" value="Hypothetical Protein Pfu-838710-001"/>
    <property type="match status" value="1"/>
</dbReference>
<dbReference type="PROSITE" id="PS51707">
    <property type="entry name" value="CYTH"/>
    <property type="match status" value="1"/>
</dbReference>
<comment type="caution">
    <text evidence="2">The sequence shown here is derived from an EMBL/GenBank/DDBJ whole genome shotgun (WGS) entry which is preliminary data.</text>
</comment>
<dbReference type="Pfam" id="PF01928">
    <property type="entry name" value="CYTH"/>
    <property type="match status" value="1"/>
</dbReference>
<dbReference type="CDD" id="cd07762">
    <property type="entry name" value="CYTH-like_Pase_1"/>
    <property type="match status" value="1"/>
</dbReference>
<organism evidence="2 3">
    <name type="scientific">Pradoshia eiseniae</name>
    <dbReference type="NCBI Taxonomy" id="2064768"/>
    <lineage>
        <taxon>Bacteria</taxon>
        <taxon>Bacillati</taxon>
        <taxon>Bacillota</taxon>
        <taxon>Bacilli</taxon>
        <taxon>Bacillales</taxon>
        <taxon>Bacillaceae</taxon>
        <taxon>Pradoshia</taxon>
    </lineage>
</organism>
<proteinExistence type="predicted"/>
<dbReference type="RefSeq" id="WP_104849157.1">
    <property type="nucleotide sequence ID" value="NZ_PKOZ01000004.1"/>
</dbReference>
<sequence>MTEQIEIEFKNLLTATEFEHLLANFHISRDQFITQKNHYFDTPEFLLKDRACALRIREKDGRYEMTLKQPLPTGQGLLETNIELGSEEAQAILNGSPLPKSEIHNKICLLGIEANHLSCFGTLTTARAEIPYEGGLLVFDKSTYFSITDYELEYETSHYEDGKRIFDNLLKKANIPPRKTDNKVKRFFTEMQRVKK</sequence>
<evidence type="ECO:0000313" key="3">
    <source>
        <dbReference type="Proteomes" id="UP000239663"/>
    </source>
</evidence>
<name>A0A2S7MZZ2_9BACI</name>
<dbReference type="Proteomes" id="UP000239663">
    <property type="component" value="Unassembled WGS sequence"/>
</dbReference>
<dbReference type="InterPro" id="IPR033469">
    <property type="entry name" value="CYTH-like_dom_sf"/>
</dbReference>
<dbReference type="InterPro" id="IPR009195">
    <property type="entry name" value="Uncharacterised_YjbK"/>
</dbReference>